<dbReference type="PANTHER" id="PTHR43825:SF5">
    <property type="entry name" value="HYPOTHETICAL TRANSKETOLASE FAMILY PROTEIN"/>
    <property type="match status" value="1"/>
</dbReference>
<evidence type="ECO:0000313" key="3">
    <source>
        <dbReference type="Proteomes" id="UP000566324"/>
    </source>
</evidence>
<organism evidence="2 3">
    <name type="scientific">Sphingosinicella soli</name>
    <dbReference type="NCBI Taxonomy" id="333708"/>
    <lineage>
        <taxon>Bacteria</taxon>
        <taxon>Pseudomonadati</taxon>
        <taxon>Pseudomonadota</taxon>
        <taxon>Alphaproteobacteria</taxon>
        <taxon>Sphingomonadales</taxon>
        <taxon>Sphingosinicellaceae</taxon>
        <taxon>Sphingosinicella</taxon>
    </lineage>
</organism>
<gene>
    <name evidence="2" type="ORF">GGQ98_001107</name>
</gene>
<dbReference type="EMBL" id="JACHNZ010000010">
    <property type="protein sequence ID" value="MBB4631495.1"/>
    <property type="molecule type" value="Genomic_DNA"/>
</dbReference>
<dbReference type="Gene3D" id="3.40.50.920">
    <property type="match status" value="1"/>
</dbReference>
<reference evidence="2 3" key="1">
    <citation type="submission" date="2020-08" db="EMBL/GenBank/DDBJ databases">
        <title>Genomic Encyclopedia of Type Strains, Phase IV (KMG-IV): sequencing the most valuable type-strain genomes for metagenomic binning, comparative biology and taxonomic classification.</title>
        <authorList>
            <person name="Goeker M."/>
        </authorList>
    </citation>
    <scope>NUCLEOTIDE SEQUENCE [LARGE SCALE GENOMIC DNA]</scope>
    <source>
        <strain evidence="2 3">DSM 17328</strain>
    </source>
</reference>
<dbReference type="InterPro" id="IPR033248">
    <property type="entry name" value="Transketolase_C"/>
</dbReference>
<feature type="domain" description="Transketolase-like pyrimidine-binding" evidence="1">
    <location>
        <begin position="1"/>
        <end position="164"/>
    </location>
</feature>
<comment type="caution">
    <text evidence="2">The sequence shown here is derived from an EMBL/GenBank/DDBJ whole genome shotgun (WGS) entry which is preliminary data.</text>
</comment>
<dbReference type="InterPro" id="IPR005475">
    <property type="entry name" value="Transketolase-like_Pyr-bd"/>
</dbReference>
<dbReference type="InterPro" id="IPR009014">
    <property type="entry name" value="Transketo_C/PFOR_II"/>
</dbReference>
<name>A0A7W7AZZ8_9SPHN</name>
<keyword evidence="3" id="KW-1185">Reference proteome</keyword>
<dbReference type="SMART" id="SM00861">
    <property type="entry name" value="Transket_pyr"/>
    <property type="match status" value="1"/>
</dbReference>
<dbReference type="CDD" id="cd07033">
    <property type="entry name" value="TPP_PYR_DXS_TK_like"/>
    <property type="match status" value="1"/>
</dbReference>
<dbReference type="Pfam" id="PF02780">
    <property type="entry name" value="Transketolase_C"/>
    <property type="match status" value="1"/>
</dbReference>
<dbReference type="SUPFAM" id="SSF52518">
    <property type="entry name" value="Thiamin diphosphate-binding fold (THDP-binding)"/>
    <property type="match status" value="1"/>
</dbReference>
<dbReference type="GO" id="GO:0004802">
    <property type="term" value="F:transketolase activity"/>
    <property type="evidence" value="ECO:0007669"/>
    <property type="project" value="UniProtKB-EC"/>
</dbReference>
<protein>
    <submittedName>
        <fullName evidence="2">Transketolase</fullName>
        <ecNumber evidence="2">2.2.1.1</ecNumber>
    </submittedName>
</protein>
<dbReference type="Pfam" id="PF02779">
    <property type="entry name" value="Transket_pyr"/>
    <property type="match status" value="1"/>
</dbReference>
<sequence length="306" mass="31887">MRAAFSDALVAAAEADKRVLLLTGDHGYALFDAFRRECPEQYINCGIAEQNMVGVAAGLAKAGFRPLVYGLAAFVPIRVLEQIKIDVCYEGLPVGFIGDGAGVVYSHLGASHQSTEDIAALRPLPGISIYSPADRHELTACMRHMLQGQAPAYLRMGKADMGDVHAAPLDGQNITAPLLLGEAGGPLLLVATGSGTRIAQHVVAMLGQGDILSVPCIKPFDPAPLKAAALGRQLVAVIEEHSVVGGLGSLVAETLVGTYTGDFLRIGMGERFSERCGSHAYLLSEHGLAADAVAARLRGLLAGAPA</sequence>
<keyword evidence="2" id="KW-0808">Transferase</keyword>
<dbReference type="EC" id="2.2.1.1" evidence="2"/>
<evidence type="ECO:0000259" key="1">
    <source>
        <dbReference type="SMART" id="SM00861"/>
    </source>
</evidence>
<proteinExistence type="predicted"/>
<dbReference type="PANTHER" id="PTHR43825">
    <property type="entry name" value="PYRUVATE DEHYDROGENASE E1 COMPONENT"/>
    <property type="match status" value="1"/>
</dbReference>
<dbReference type="Proteomes" id="UP000566324">
    <property type="component" value="Unassembled WGS sequence"/>
</dbReference>
<dbReference type="InterPro" id="IPR029061">
    <property type="entry name" value="THDP-binding"/>
</dbReference>
<dbReference type="SUPFAM" id="SSF52922">
    <property type="entry name" value="TK C-terminal domain-like"/>
    <property type="match status" value="1"/>
</dbReference>
<evidence type="ECO:0000313" key="2">
    <source>
        <dbReference type="EMBL" id="MBB4631495.1"/>
    </source>
</evidence>
<accession>A0A7W7AZZ8</accession>
<dbReference type="Gene3D" id="3.40.50.970">
    <property type="match status" value="1"/>
</dbReference>
<dbReference type="RefSeq" id="WP_184066317.1">
    <property type="nucleotide sequence ID" value="NZ_JACHNZ010000010.1"/>
</dbReference>
<dbReference type="InterPro" id="IPR051157">
    <property type="entry name" value="PDH/Transketolase"/>
</dbReference>
<dbReference type="AlphaFoldDB" id="A0A7W7AZZ8"/>